<evidence type="ECO:0000256" key="8">
    <source>
        <dbReference type="SAM" id="Phobius"/>
    </source>
</evidence>
<feature type="signal peptide" evidence="6">
    <location>
        <begin position="1"/>
        <end position="21"/>
    </location>
</feature>
<keyword evidence="6" id="KW-0808">Transferase</keyword>
<keyword evidence="8" id="KW-0812">Transmembrane</keyword>
<dbReference type="GO" id="GO:0098552">
    <property type="term" value="C:side of membrane"/>
    <property type="evidence" value="ECO:0007669"/>
    <property type="project" value="UniProtKB-KW"/>
</dbReference>
<comment type="subcellular location">
    <subcellularLocation>
        <location evidence="1 6">Cell membrane</location>
        <topology evidence="1 6">Lipid-anchor</topology>
        <topology evidence="1 6">GPI-anchor</topology>
    </subcellularLocation>
</comment>
<evidence type="ECO:0000256" key="2">
    <source>
        <dbReference type="ARBA" id="ARBA00007528"/>
    </source>
</evidence>
<evidence type="ECO:0000313" key="10">
    <source>
        <dbReference type="Proteomes" id="UP001358417"/>
    </source>
</evidence>
<dbReference type="PANTHER" id="PTHR31468:SF8">
    <property type="entry name" value="1,3-BETA-GLUCANOSYLTRANSFERASE GAS2"/>
    <property type="match status" value="1"/>
</dbReference>
<dbReference type="AlphaFoldDB" id="A0AAV9N8Y2"/>
<keyword evidence="3 6" id="KW-0732">Signal</keyword>
<gene>
    <name evidence="9" type="ORF">LTR84_002807</name>
</gene>
<protein>
    <recommendedName>
        <fullName evidence="6">1,3-beta-glucanosyltransferase</fullName>
        <ecNumber evidence="6">2.4.1.-</ecNumber>
    </recommendedName>
</protein>
<dbReference type="Gene3D" id="3.20.20.80">
    <property type="entry name" value="Glycosidases"/>
    <property type="match status" value="1"/>
</dbReference>
<evidence type="ECO:0000256" key="7">
    <source>
        <dbReference type="SAM" id="MobiDB-lite"/>
    </source>
</evidence>
<feature type="transmembrane region" description="Helical" evidence="8">
    <location>
        <begin position="464"/>
        <end position="482"/>
    </location>
</feature>
<keyword evidence="6 8" id="KW-0472">Membrane</keyword>
<accession>A0AAV9N8Y2</accession>
<keyword evidence="8" id="KW-1133">Transmembrane helix</keyword>
<dbReference type="GeneID" id="89971006"/>
<sequence length="483" mass="51789">MAPQITPILLILAAMCATVNAILPLSVVGAKFFTSDGNQFRLKGVAYQLVEDDPLVNTTQCQLDANLMQQLGANAIRVYHVDPTADHSGCMNAFAAVGIYLFVDCDSFKTYIRLGSESSWTENKSESYRAVVDNFQQYPNTGGFLVGNEVLNVGTLFIRSIGVPVADKVSVEDAPAAPYLLSAAVDLKNYIAAKGYRKIPIGYSATDTGALRPMLQNYLVCRENPVERLDFYALNSYEWCGSTPTFETSGYVSLQADANNYPVPIFFSEDGCNTVPPRTFNDQNAIFGPNMSDTWSGAIIYEWIQEMNQYGLVSYGPQLDSSVQEGSIIVQGFTRQGVPTPVQPDFNNLQQVWKTLNPTGVNSAEYQATFTAVVPRCPASTEGGWNVIPDAPLPTIGVAGVTPGMPENVPKGTISVETQTSQISVTYSSTGNPSTTSSSSASSATSEAAAGRTVSKPLSMYDQGFLGMMIALLAVCAGAVALL</sequence>
<dbReference type="SUPFAM" id="SSF51445">
    <property type="entry name" value="(Trans)glycosidases"/>
    <property type="match status" value="1"/>
</dbReference>
<dbReference type="Proteomes" id="UP001358417">
    <property type="component" value="Unassembled WGS sequence"/>
</dbReference>
<dbReference type="GO" id="GO:0071970">
    <property type="term" value="P:fungal-type cell wall (1-&gt;3)-beta-D-glucan biosynthetic process"/>
    <property type="evidence" value="ECO:0007669"/>
    <property type="project" value="TreeGrafter"/>
</dbReference>
<evidence type="ECO:0000313" key="9">
    <source>
        <dbReference type="EMBL" id="KAK5052003.1"/>
    </source>
</evidence>
<comment type="caution">
    <text evidence="9">The sequence shown here is derived from an EMBL/GenBank/DDBJ whole genome shotgun (WGS) entry which is preliminary data.</text>
</comment>
<dbReference type="Pfam" id="PF03198">
    <property type="entry name" value="Glyco_hydro_72"/>
    <property type="match status" value="1"/>
</dbReference>
<name>A0AAV9N8Y2_9EURO</name>
<comment type="function">
    <text evidence="6">Splits internally a 1,3-beta-glucan molecule and transfers the newly generated reducing end (the donor) to the non-reducing end of another 1,3-beta-glucan molecule (the acceptor) forming a 1,3-beta linkage, resulting in the elongation of 1,3-beta-glucan chains in the cell wall.</text>
</comment>
<comment type="similarity">
    <text evidence="2 6">Belongs to the glycosyl hydrolase 72 family.</text>
</comment>
<evidence type="ECO:0000256" key="3">
    <source>
        <dbReference type="ARBA" id="ARBA00022729"/>
    </source>
</evidence>
<feature type="region of interest" description="Disordered" evidence="7">
    <location>
        <begin position="426"/>
        <end position="453"/>
    </location>
</feature>
<dbReference type="RefSeq" id="XP_064706017.1">
    <property type="nucleotide sequence ID" value="XM_064846407.1"/>
</dbReference>
<organism evidence="9 10">
    <name type="scientific">Exophiala bonariae</name>
    <dbReference type="NCBI Taxonomy" id="1690606"/>
    <lineage>
        <taxon>Eukaryota</taxon>
        <taxon>Fungi</taxon>
        <taxon>Dikarya</taxon>
        <taxon>Ascomycota</taxon>
        <taxon>Pezizomycotina</taxon>
        <taxon>Eurotiomycetes</taxon>
        <taxon>Chaetothyriomycetidae</taxon>
        <taxon>Chaetothyriales</taxon>
        <taxon>Herpotrichiellaceae</taxon>
        <taxon>Exophiala</taxon>
    </lineage>
</organism>
<dbReference type="EMBL" id="JAVRRD010000014">
    <property type="protein sequence ID" value="KAK5052003.1"/>
    <property type="molecule type" value="Genomic_DNA"/>
</dbReference>
<dbReference type="PANTHER" id="PTHR31468">
    <property type="entry name" value="1,3-BETA-GLUCANOSYLTRANSFERASE GAS1"/>
    <property type="match status" value="1"/>
</dbReference>
<feature type="chain" id="PRO_5043106589" description="1,3-beta-glucanosyltransferase" evidence="6">
    <location>
        <begin position="22"/>
        <end position="483"/>
    </location>
</feature>
<evidence type="ECO:0000256" key="1">
    <source>
        <dbReference type="ARBA" id="ARBA00004609"/>
    </source>
</evidence>
<dbReference type="GO" id="GO:0005886">
    <property type="term" value="C:plasma membrane"/>
    <property type="evidence" value="ECO:0007669"/>
    <property type="project" value="UniProtKB-SubCell"/>
</dbReference>
<evidence type="ECO:0000256" key="6">
    <source>
        <dbReference type="RuleBase" id="RU361209"/>
    </source>
</evidence>
<evidence type="ECO:0000256" key="4">
    <source>
        <dbReference type="ARBA" id="ARBA00023180"/>
    </source>
</evidence>
<dbReference type="EC" id="2.4.1.-" evidence="6"/>
<reference evidence="9 10" key="1">
    <citation type="submission" date="2023-08" db="EMBL/GenBank/DDBJ databases">
        <title>Black Yeasts Isolated from many extreme environments.</title>
        <authorList>
            <person name="Coleine C."/>
            <person name="Stajich J.E."/>
            <person name="Selbmann L."/>
        </authorList>
    </citation>
    <scope>NUCLEOTIDE SEQUENCE [LARGE SCALE GENOMIC DNA]</scope>
    <source>
        <strain evidence="9 10">CCFEE 5792</strain>
    </source>
</reference>
<evidence type="ECO:0000256" key="5">
    <source>
        <dbReference type="ARBA" id="ARBA00023288"/>
    </source>
</evidence>
<dbReference type="InterPro" id="IPR017853">
    <property type="entry name" value="GH"/>
</dbReference>
<keyword evidence="4" id="KW-0325">Glycoprotein</keyword>
<dbReference type="GO" id="GO:0031505">
    <property type="term" value="P:fungal-type cell wall organization"/>
    <property type="evidence" value="ECO:0007669"/>
    <property type="project" value="TreeGrafter"/>
</dbReference>
<dbReference type="GO" id="GO:0042124">
    <property type="term" value="F:1,3-beta-glucanosyltransferase activity"/>
    <property type="evidence" value="ECO:0007669"/>
    <property type="project" value="TreeGrafter"/>
</dbReference>
<keyword evidence="5 6" id="KW-0449">Lipoprotein</keyword>
<keyword evidence="6" id="KW-0336">GPI-anchor</keyword>
<keyword evidence="10" id="KW-1185">Reference proteome</keyword>
<dbReference type="InterPro" id="IPR004886">
    <property type="entry name" value="Glucanosyltransferase"/>
</dbReference>
<feature type="compositionally biased region" description="Low complexity" evidence="7">
    <location>
        <begin position="426"/>
        <end position="450"/>
    </location>
</feature>
<proteinExistence type="inferred from homology"/>